<dbReference type="AlphaFoldDB" id="A0A1J5QQN8"/>
<evidence type="ECO:0000313" key="1">
    <source>
        <dbReference type="EMBL" id="OIQ85945.1"/>
    </source>
</evidence>
<protein>
    <submittedName>
        <fullName evidence="1">Uncharacterized protein</fullName>
    </submittedName>
</protein>
<accession>A0A1J5QQN8</accession>
<gene>
    <name evidence="1" type="ORF">GALL_322180</name>
</gene>
<name>A0A1J5QQN8_9ZZZZ</name>
<sequence>MDADESEAFADLLSMTVDQPLDGVRHASGRALSAVSFGLHTAAENLLVKALRATRSGDVERAEAYVTRAVRLDFDDHEQVHPAPQQAQMLLFTAVTDALEECELGDGRWLDAALTVLPDCDEHARAELLSVLADIDHDWHVEPDESRRIRAARAGLTLTSDHDDARSVPEAEQVRMILQVLDVVSAYRDALEASA</sequence>
<proteinExistence type="predicted"/>
<dbReference type="EMBL" id="MLJW01000510">
    <property type="protein sequence ID" value="OIQ85945.1"/>
    <property type="molecule type" value="Genomic_DNA"/>
</dbReference>
<organism evidence="1">
    <name type="scientific">mine drainage metagenome</name>
    <dbReference type="NCBI Taxonomy" id="410659"/>
    <lineage>
        <taxon>unclassified sequences</taxon>
        <taxon>metagenomes</taxon>
        <taxon>ecological metagenomes</taxon>
    </lineage>
</organism>
<comment type="caution">
    <text evidence="1">The sequence shown here is derived from an EMBL/GenBank/DDBJ whole genome shotgun (WGS) entry which is preliminary data.</text>
</comment>
<reference evidence="1" key="1">
    <citation type="submission" date="2016-10" db="EMBL/GenBank/DDBJ databases">
        <title>Sequence of Gallionella enrichment culture.</title>
        <authorList>
            <person name="Poehlein A."/>
            <person name="Muehling M."/>
            <person name="Daniel R."/>
        </authorList>
    </citation>
    <scope>NUCLEOTIDE SEQUENCE</scope>
</reference>